<accession>A0A2Z5G004</accession>
<dbReference type="AlphaFoldDB" id="A0A2Z5G004"/>
<evidence type="ECO:0000313" key="11">
    <source>
        <dbReference type="Proteomes" id="UP000253606"/>
    </source>
</evidence>
<feature type="domain" description="ABC3 transporter permease C-terminal" evidence="8">
    <location>
        <begin position="773"/>
        <end position="886"/>
    </location>
</feature>
<dbReference type="NCBIfam" id="TIGR03434">
    <property type="entry name" value="ADOP"/>
    <property type="match status" value="1"/>
</dbReference>
<feature type="transmembrane region" description="Helical" evidence="7">
    <location>
        <begin position="464"/>
        <end position="485"/>
    </location>
</feature>
<dbReference type="KEGG" id="abas:ACPOL_2662"/>
<feature type="transmembrane region" description="Helical" evidence="7">
    <location>
        <begin position="96"/>
        <end position="118"/>
    </location>
</feature>
<feature type="transmembrane region" description="Helical" evidence="7">
    <location>
        <begin position="814"/>
        <end position="840"/>
    </location>
</feature>
<feature type="domain" description="MacB-like periplasmic core" evidence="9">
    <location>
        <begin position="100"/>
        <end position="324"/>
    </location>
</feature>
<feature type="transmembrane region" description="Helical" evidence="7">
    <location>
        <begin position="860"/>
        <end position="878"/>
    </location>
</feature>
<dbReference type="InterPro" id="IPR025857">
    <property type="entry name" value="MacB_PCD"/>
</dbReference>
<evidence type="ECO:0000256" key="7">
    <source>
        <dbReference type="SAM" id="Phobius"/>
    </source>
</evidence>
<comment type="subcellular location">
    <subcellularLocation>
        <location evidence="1">Cell membrane</location>
        <topology evidence="1">Multi-pass membrane protein</topology>
    </subcellularLocation>
</comment>
<reference evidence="10 11" key="1">
    <citation type="journal article" date="2018" name="Front. Microbiol.">
        <title>Hydrolytic Capabilities as a Key to Environmental Success: Chitinolytic and Cellulolytic Acidobacteria From Acidic Sub-arctic Soils and Boreal Peatlands.</title>
        <authorList>
            <person name="Belova S.E."/>
            <person name="Ravin N.V."/>
            <person name="Pankratov T.A."/>
            <person name="Rakitin A.L."/>
            <person name="Ivanova A.A."/>
            <person name="Beletsky A.V."/>
            <person name="Mardanov A.V."/>
            <person name="Sinninghe Damste J.S."/>
            <person name="Dedysh S.N."/>
        </authorList>
    </citation>
    <scope>NUCLEOTIDE SEQUENCE [LARGE SCALE GENOMIC DNA]</scope>
    <source>
        <strain evidence="10 11">SBC82</strain>
    </source>
</reference>
<dbReference type="Pfam" id="PF02687">
    <property type="entry name" value="FtsX"/>
    <property type="match status" value="2"/>
</dbReference>
<evidence type="ECO:0000256" key="1">
    <source>
        <dbReference type="ARBA" id="ARBA00004651"/>
    </source>
</evidence>
<dbReference type="NCBIfam" id="NF038403">
    <property type="entry name" value="perm_prefix_1"/>
    <property type="match status" value="1"/>
</dbReference>
<evidence type="ECO:0000256" key="3">
    <source>
        <dbReference type="ARBA" id="ARBA00022692"/>
    </source>
</evidence>
<keyword evidence="11" id="KW-1185">Reference proteome</keyword>
<dbReference type="PANTHER" id="PTHR30572:SF4">
    <property type="entry name" value="ABC TRANSPORTER PERMEASE YTRF"/>
    <property type="match status" value="1"/>
</dbReference>
<protein>
    <submittedName>
        <fullName evidence="10">Permease</fullName>
    </submittedName>
</protein>
<dbReference type="InterPro" id="IPR003838">
    <property type="entry name" value="ABC3_permease_C"/>
</dbReference>
<evidence type="ECO:0000313" key="10">
    <source>
        <dbReference type="EMBL" id="AXC11975.1"/>
    </source>
</evidence>
<dbReference type="OrthoDB" id="101889at2"/>
<dbReference type="EMBL" id="CP030840">
    <property type="protein sequence ID" value="AXC11975.1"/>
    <property type="molecule type" value="Genomic_DNA"/>
</dbReference>
<dbReference type="GO" id="GO:0005886">
    <property type="term" value="C:plasma membrane"/>
    <property type="evidence" value="ECO:0007669"/>
    <property type="project" value="UniProtKB-SubCell"/>
</dbReference>
<comment type="similarity">
    <text evidence="6">Belongs to the ABC-4 integral membrane protein family.</text>
</comment>
<feature type="transmembrane region" description="Helical" evidence="7">
    <location>
        <begin position="514"/>
        <end position="534"/>
    </location>
</feature>
<dbReference type="PANTHER" id="PTHR30572">
    <property type="entry name" value="MEMBRANE COMPONENT OF TRANSPORTER-RELATED"/>
    <property type="match status" value="1"/>
</dbReference>
<dbReference type="InterPro" id="IPR017800">
    <property type="entry name" value="ADOP"/>
</dbReference>
<evidence type="ECO:0000259" key="9">
    <source>
        <dbReference type="Pfam" id="PF12704"/>
    </source>
</evidence>
<evidence type="ECO:0000256" key="6">
    <source>
        <dbReference type="ARBA" id="ARBA00038076"/>
    </source>
</evidence>
<evidence type="ECO:0000256" key="2">
    <source>
        <dbReference type="ARBA" id="ARBA00022475"/>
    </source>
</evidence>
<evidence type="ECO:0000256" key="5">
    <source>
        <dbReference type="ARBA" id="ARBA00023136"/>
    </source>
</evidence>
<dbReference type="RefSeq" id="WP_114207316.1">
    <property type="nucleotide sequence ID" value="NZ_CP030840.1"/>
</dbReference>
<feature type="transmembrane region" description="Helical" evidence="7">
    <location>
        <begin position="770"/>
        <end position="794"/>
    </location>
</feature>
<evidence type="ECO:0000256" key="4">
    <source>
        <dbReference type="ARBA" id="ARBA00022989"/>
    </source>
</evidence>
<feature type="domain" description="ABC3 transporter permease C-terminal" evidence="8">
    <location>
        <begin position="374"/>
        <end position="491"/>
    </location>
</feature>
<name>A0A2Z5G004_9BACT</name>
<keyword evidence="5 7" id="KW-0472">Membrane</keyword>
<dbReference type="InterPro" id="IPR050250">
    <property type="entry name" value="Macrolide_Exporter_MacB"/>
</dbReference>
<dbReference type="Pfam" id="PF12704">
    <property type="entry name" value="MacB_PCD"/>
    <property type="match status" value="2"/>
</dbReference>
<sequence>MAGWRRVIARLRSLLDNKSAEEDLAREVASHLTLLTDDFERRGMSPEEARLASRRAYGGVEQAKQAHRDERSLLWIEQTMQDLRYGLRTLRKSPGFTIPAVLTLALGVGACTAIFSLVNAVLIRSLPYGDPEHLVYLFSPNPSLKIPAEVICPSYGDFYDLKREAKSYVDMSNFEQAQFSVAQQGTTQRIGGARVDADFFSTLQSMPELGRTFAGEDNLQANTKVAVISHSLWVSMFGARPDALNRSIQLDGANYQIVGVMPPEFEYPFKSDLPYGDSDIKSTQIWVPLALNAQARTSRGIGNNVSFARLRSGVSIHQAQAEMAGIMARLDKEYEADPRDADAGLTREWGALVESFTGISIGPVRPLMRLLLAAVGLVLLIACGNVANLLLARAAERGRELGVRAALGAGRGRMVRQLLTESMLVGVGGCAVGIVLAVLFLRLLPKLDPGNIPRLNEASLDTRVFLVAIGGSLLTSLVAGLMPAIGTSRMELTEFLKSHAVRASSAGHSRLQSALIVAQTAMVVVLLAGAGLLIRSYINVESVDTGFTRSAVTFHVSLDQRYSKPEQHVAFYKDLMAKLEALPGVQAAGSVNYLPLTNSESLDFIYVDGFDNKDHQQTEGRDVTPHYFAAMNIPLVAGRYFTDADASATANRPVIINQKFAETFFPNRNPIGGRITGDPKRARWWTVVGVVTDVRHTSLEEEPQRQMYHASYDAGDASVAVRSTLPPATVANEIRVTLRSIDPKIAATNVLTMGDMVSIATARRRFQTSLLTVFAGIALIMALVGLSGLMRFSVNRRTREVGIRMALGAARRDVMLLILRNASVMVVLGVGLGLACTWIATRLLKSFLFGVGQHDPFTVVTVSVLLVVCGLIAAFVPARRAASIDPMQALRTE</sequence>
<proteinExistence type="inferred from homology"/>
<keyword evidence="4 7" id="KW-1133">Transmembrane helix</keyword>
<feature type="transmembrane region" description="Helical" evidence="7">
    <location>
        <begin position="370"/>
        <end position="391"/>
    </location>
</feature>
<feature type="domain" description="MacB-like periplasmic core" evidence="9">
    <location>
        <begin position="542"/>
        <end position="695"/>
    </location>
</feature>
<gene>
    <name evidence="10" type="ORF">ACPOL_2662</name>
</gene>
<feature type="transmembrane region" description="Helical" evidence="7">
    <location>
        <begin position="423"/>
        <end position="444"/>
    </location>
</feature>
<dbReference type="Proteomes" id="UP000253606">
    <property type="component" value="Chromosome"/>
</dbReference>
<dbReference type="InterPro" id="IPR047928">
    <property type="entry name" value="Perm_prefix_1"/>
</dbReference>
<keyword evidence="3 7" id="KW-0812">Transmembrane</keyword>
<organism evidence="10 11">
    <name type="scientific">Acidisarcina polymorpha</name>
    <dbReference type="NCBI Taxonomy" id="2211140"/>
    <lineage>
        <taxon>Bacteria</taxon>
        <taxon>Pseudomonadati</taxon>
        <taxon>Acidobacteriota</taxon>
        <taxon>Terriglobia</taxon>
        <taxon>Terriglobales</taxon>
        <taxon>Acidobacteriaceae</taxon>
        <taxon>Acidisarcina</taxon>
    </lineage>
</organism>
<dbReference type="GO" id="GO:0022857">
    <property type="term" value="F:transmembrane transporter activity"/>
    <property type="evidence" value="ECO:0007669"/>
    <property type="project" value="TreeGrafter"/>
</dbReference>
<keyword evidence="2" id="KW-1003">Cell membrane</keyword>
<evidence type="ECO:0000259" key="8">
    <source>
        <dbReference type="Pfam" id="PF02687"/>
    </source>
</evidence>